<feature type="domain" description="Cyclodeaminase/cyclohydrolase" evidence="2">
    <location>
        <begin position="7"/>
        <end position="160"/>
    </location>
</feature>
<dbReference type="AlphaFoldDB" id="A0A5E7BU56"/>
<keyword evidence="1" id="KW-1133">Transmembrane helix</keyword>
<dbReference type="RefSeq" id="WP_191624273.1">
    <property type="nucleotide sequence ID" value="NZ_CABVHQ010000015.1"/>
</dbReference>
<reference evidence="3 4" key="1">
    <citation type="submission" date="2019-09" db="EMBL/GenBank/DDBJ databases">
        <authorList>
            <person name="Chandra G."/>
            <person name="Truman W A."/>
        </authorList>
    </citation>
    <scope>NUCLEOTIDE SEQUENCE [LARGE SCALE GENOMIC DNA]</scope>
    <source>
        <strain evidence="3">PS691</strain>
    </source>
</reference>
<feature type="transmembrane region" description="Helical" evidence="1">
    <location>
        <begin position="20"/>
        <end position="43"/>
    </location>
</feature>
<dbReference type="Gene3D" id="1.20.120.680">
    <property type="entry name" value="Formiminotetrahydrofolate cyclodeaminase monomer, up-and-down helical bundle"/>
    <property type="match status" value="1"/>
</dbReference>
<accession>A0A5E7BU56</accession>
<evidence type="ECO:0000313" key="4">
    <source>
        <dbReference type="Proteomes" id="UP000337909"/>
    </source>
</evidence>
<evidence type="ECO:0000313" key="3">
    <source>
        <dbReference type="EMBL" id="VVN91834.1"/>
    </source>
</evidence>
<dbReference type="InterPro" id="IPR036178">
    <property type="entry name" value="Formintransfe-cycloase-like_sf"/>
</dbReference>
<proteinExistence type="predicted"/>
<evidence type="ECO:0000256" key="1">
    <source>
        <dbReference type="SAM" id="Phobius"/>
    </source>
</evidence>
<sequence length="196" mass="21393">MSIWSSSLESFRNKIAADTSVPSCGATSCVCASFGLALLLMALRKSAARDQEDERKKTIYEVEQLMAVMKAHADNDVRAFSAFIKEPLVDSQGHSQQRTLEITLGALAAARCCLQGIELAERGLPGVKSFLQCDVVAAVLTMHASLSALLLNVDSDVDQLVPSARRTDLVHSRSDLQRKADEALARVWRQHKPLLT</sequence>
<protein>
    <recommendedName>
        <fullName evidence="2">Cyclodeaminase/cyclohydrolase domain-containing protein</fullName>
    </recommendedName>
</protein>
<organism evidence="3 4">
    <name type="scientific">Pseudomonas fluorescens</name>
    <dbReference type="NCBI Taxonomy" id="294"/>
    <lineage>
        <taxon>Bacteria</taxon>
        <taxon>Pseudomonadati</taxon>
        <taxon>Pseudomonadota</taxon>
        <taxon>Gammaproteobacteria</taxon>
        <taxon>Pseudomonadales</taxon>
        <taxon>Pseudomonadaceae</taxon>
        <taxon>Pseudomonas</taxon>
    </lineage>
</organism>
<dbReference type="SUPFAM" id="SSF101262">
    <property type="entry name" value="Methenyltetrahydrofolate cyclohydrolase-like"/>
    <property type="match status" value="1"/>
</dbReference>
<evidence type="ECO:0000259" key="2">
    <source>
        <dbReference type="Pfam" id="PF04961"/>
    </source>
</evidence>
<keyword evidence="1" id="KW-0812">Transmembrane</keyword>
<dbReference type="EMBL" id="CABVHQ010000015">
    <property type="protein sequence ID" value="VVN91834.1"/>
    <property type="molecule type" value="Genomic_DNA"/>
</dbReference>
<dbReference type="InterPro" id="IPR007044">
    <property type="entry name" value="Cyclodeamin/CycHdrlase"/>
</dbReference>
<dbReference type="Pfam" id="PF04961">
    <property type="entry name" value="FTCD_C"/>
    <property type="match status" value="1"/>
</dbReference>
<dbReference type="Proteomes" id="UP000337909">
    <property type="component" value="Unassembled WGS sequence"/>
</dbReference>
<name>A0A5E7BU56_PSEFL</name>
<gene>
    <name evidence="3" type="ORF">PS691_01928</name>
</gene>
<dbReference type="GO" id="GO:0003824">
    <property type="term" value="F:catalytic activity"/>
    <property type="evidence" value="ECO:0007669"/>
    <property type="project" value="InterPro"/>
</dbReference>
<keyword evidence="1" id="KW-0472">Membrane</keyword>